<dbReference type="Proteomes" id="UP000316624">
    <property type="component" value="Unassembled WGS sequence"/>
</dbReference>
<dbReference type="AlphaFoldDB" id="A0A562KMR5"/>
<gene>
    <name evidence="1" type="ORF">IQ35_00597</name>
</gene>
<dbReference type="RefSeq" id="WP_145071933.1">
    <property type="nucleotide sequence ID" value="NZ_JACIIY010000009.1"/>
</dbReference>
<keyword evidence="2" id="KW-1185">Reference proteome</keyword>
<dbReference type="Pfam" id="PF13459">
    <property type="entry name" value="Fer4_15"/>
    <property type="match status" value="1"/>
</dbReference>
<evidence type="ECO:0000313" key="2">
    <source>
        <dbReference type="Proteomes" id="UP000316624"/>
    </source>
</evidence>
<protein>
    <submittedName>
        <fullName evidence="1">Ferredoxin</fullName>
    </submittedName>
</protein>
<reference evidence="1 2" key="1">
    <citation type="journal article" date="2015" name="Stand. Genomic Sci.">
        <title>Genomic Encyclopedia of Bacterial and Archaeal Type Strains, Phase III: the genomes of soil and plant-associated and newly described type strains.</title>
        <authorList>
            <person name="Whitman W.B."/>
            <person name="Woyke T."/>
            <person name="Klenk H.P."/>
            <person name="Zhou Y."/>
            <person name="Lilburn T.G."/>
            <person name="Beck B.J."/>
            <person name="De Vos P."/>
            <person name="Vandamme P."/>
            <person name="Eisen J.A."/>
            <person name="Garrity G."/>
            <person name="Hugenholtz P."/>
            <person name="Kyrpides N.C."/>
        </authorList>
    </citation>
    <scope>NUCLEOTIDE SEQUENCE [LARGE SCALE GENOMIC DNA]</scope>
    <source>
        <strain evidence="1 2">CGMCC 1.7748</strain>
    </source>
</reference>
<sequence>MKIVIDRQGCVGHARCQAVAPELYALDEVGYIDTDGFDVPVGMEGPARNGAKACPERIIRTIDDPSGKVWPPEKA</sequence>
<dbReference type="SUPFAM" id="SSF54862">
    <property type="entry name" value="4Fe-4S ferredoxins"/>
    <property type="match status" value="1"/>
</dbReference>
<name>A0A562KMR5_SPHWJ</name>
<dbReference type="EMBL" id="VLKK01000002">
    <property type="protein sequence ID" value="TWH96666.1"/>
    <property type="molecule type" value="Genomic_DNA"/>
</dbReference>
<evidence type="ECO:0000313" key="1">
    <source>
        <dbReference type="EMBL" id="TWH96666.1"/>
    </source>
</evidence>
<organism evidence="1 2">
    <name type="scientific">Sphingobium wenxiniae (strain DSM 21828 / CGMCC 1.7748 / JZ-1)</name>
    <dbReference type="NCBI Taxonomy" id="595605"/>
    <lineage>
        <taxon>Bacteria</taxon>
        <taxon>Pseudomonadati</taxon>
        <taxon>Pseudomonadota</taxon>
        <taxon>Alphaproteobacteria</taxon>
        <taxon>Sphingomonadales</taxon>
        <taxon>Sphingomonadaceae</taxon>
        <taxon>Sphingobium</taxon>
    </lineage>
</organism>
<dbReference type="Gene3D" id="3.30.70.20">
    <property type="match status" value="1"/>
</dbReference>
<comment type="caution">
    <text evidence="1">The sequence shown here is derived from an EMBL/GenBank/DDBJ whole genome shotgun (WGS) entry which is preliminary data.</text>
</comment>
<proteinExistence type="predicted"/>
<accession>A0A562KMR5</accession>